<comment type="caution">
    <text evidence="2">The sequence shown here is derived from an EMBL/GenBank/DDBJ whole genome shotgun (WGS) entry which is preliminary data.</text>
</comment>
<keyword evidence="3" id="KW-1185">Reference proteome</keyword>
<accession>A0A3R7X5D4</accession>
<reference evidence="2" key="1">
    <citation type="submission" date="2018-07" db="EMBL/GenBank/DDBJ databases">
        <title>Annotation of Aphanomyces astaci genome assembly.</title>
        <authorList>
            <person name="Studholme D.J."/>
        </authorList>
    </citation>
    <scope>NUCLEOTIDE SEQUENCE [LARGE SCALE GENOMIC DNA]</scope>
    <source>
        <strain evidence="2">Pc</strain>
    </source>
</reference>
<dbReference type="Proteomes" id="UP000284702">
    <property type="component" value="Unassembled WGS sequence"/>
</dbReference>
<dbReference type="PANTHER" id="PTHR40866">
    <property type="entry name" value="BED-TYPE DOMAIN-CONTAINING PROTEIN"/>
    <property type="match status" value="1"/>
</dbReference>
<dbReference type="InterPro" id="IPR012337">
    <property type="entry name" value="RNaseH-like_sf"/>
</dbReference>
<feature type="compositionally biased region" description="Acidic residues" evidence="1">
    <location>
        <begin position="293"/>
        <end position="302"/>
    </location>
</feature>
<evidence type="ECO:0000256" key="1">
    <source>
        <dbReference type="SAM" id="MobiDB-lite"/>
    </source>
</evidence>
<evidence type="ECO:0008006" key="4">
    <source>
        <dbReference type="Google" id="ProtNLM"/>
    </source>
</evidence>
<name>A0A3R7X5D4_APHAT</name>
<feature type="region of interest" description="Disordered" evidence="1">
    <location>
        <begin position="280"/>
        <end position="344"/>
    </location>
</feature>
<dbReference type="AlphaFoldDB" id="A0A3R7X5D4"/>
<evidence type="ECO:0000313" key="2">
    <source>
        <dbReference type="EMBL" id="RQM27983.1"/>
    </source>
</evidence>
<evidence type="ECO:0000313" key="3">
    <source>
        <dbReference type="Proteomes" id="UP000284702"/>
    </source>
</evidence>
<dbReference type="PANTHER" id="PTHR40866:SF1">
    <property type="entry name" value="BED-TYPE DOMAIN-CONTAINING PROTEIN"/>
    <property type="match status" value="1"/>
</dbReference>
<feature type="compositionally biased region" description="Acidic residues" evidence="1">
    <location>
        <begin position="329"/>
        <end position="344"/>
    </location>
</feature>
<proteinExistence type="predicted"/>
<dbReference type="EMBL" id="MZMZ02001911">
    <property type="protein sequence ID" value="RQM27983.1"/>
    <property type="molecule type" value="Genomic_DNA"/>
</dbReference>
<gene>
    <name evidence="2" type="ORF">B5M09_001913</name>
</gene>
<organism evidence="2 3">
    <name type="scientific">Aphanomyces astaci</name>
    <name type="common">Crayfish plague agent</name>
    <dbReference type="NCBI Taxonomy" id="112090"/>
    <lineage>
        <taxon>Eukaryota</taxon>
        <taxon>Sar</taxon>
        <taxon>Stramenopiles</taxon>
        <taxon>Oomycota</taxon>
        <taxon>Saprolegniomycetes</taxon>
        <taxon>Saprolegniales</taxon>
        <taxon>Verrucalvaceae</taxon>
        <taxon>Aphanomyces</taxon>
    </lineage>
</organism>
<sequence>MATDMKVPLLGCASHRFNLAVQDLMKGEFAELLAKVQKVMLSCKALNNAAELKKVTSLKPRLLQATRWSSAFEMLRRFQKLLPSLERMPKRAKLMMPSKAMLKRMERSLPTKWQSVTKYLQRRDCSAANVRVIFDKVLSEWPSMESRLASEASIVYSKEFEHAVVALQQRVALTAADKGVLDKFKAPPTPAPRGERTAETFAEDPVTDGDIDMASAYDPILKQLPPTSNGVERFFSAAKQVLGTQRKAMNPANLEVTLFLKVNARFGDINKVAVLIAADTSGGIGDGAPEQTEVGDDDDDDVQGVMASDASDSDQDMGEGLIAVFVDGESSDGDEEDDDCESSG</sequence>
<dbReference type="SUPFAM" id="SSF53098">
    <property type="entry name" value="Ribonuclease H-like"/>
    <property type="match status" value="1"/>
</dbReference>
<protein>
    <recommendedName>
        <fullName evidence="4">HAT C-terminal dimerisation domain-containing protein</fullName>
    </recommendedName>
</protein>
<dbReference type="VEuPathDB" id="FungiDB:H257_10910"/>